<feature type="region of interest" description="Disordered" evidence="1">
    <location>
        <begin position="1"/>
        <end position="135"/>
    </location>
</feature>
<dbReference type="InterPro" id="IPR042517">
    <property type="entry name" value="Glyco_hydro_64_N_2"/>
</dbReference>
<feature type="compositionally biased region" description="Basic and acidic residues" evidence="1">
    <location>
        <begin position="35"/>
        <end position="86"/>
    </location>
</feature>
<organism evidence="3 4">
    <name type="scientific">Neohortaea acidophila</name>
    <dbReference type="NCBI Taxonomy" id="245834"/>
    <lineage>
        <taxon>Eukaryota</taxon>
        <taxon>Fungi</taxon>
        <taxon>Dikarya</taxon>
        <taxon>Ascomycota</taxon>
        <taxon>Pezizomycotina</taxon>
        <taxon>Dothideomycetes</taxon>
        <taxon>Dothideomycetidae</taxon>
        <taxon>Mycosphaerellales</taxon>
        <taxon>Teratosphaeriaceae</taxon>
        <taxon>Neohortaea</taxon>
    </lineage>
</organism>
<feature type="compositionally biased region" description="Basic residues" evidence="1">
    <location>
        <begin position="87"/>
        <end position="99"/>
    </location>
</feature>
<feature type="compositionally biased region" description="Pro residues" evidence="1">
    <location>
        <begin position="107"/>
        <end position="121"/>
    </location>
</feature>
<evidence type="ECO:0000313" key="3">
    <source>
        <dbReference type="EMBL" id="KAF2482406.1"/>
    </source>
</evidence>
<dbReference type="InterPro" id="IPR037176">
    <property type="entry name" value="Osmotin/thaumatin-like_sf"/>
</dbReference>
<feature type="domain" description="GH64" evidence="2">
    <location>
        <begin position="137"/>
        <end position="492"/>
    </location>
</feature>
<feature type="compositionally biased region" description="Basic and acidic residues" evidence="1">
    <location>
        <begin position="1"/>
        <end position="16"/>
    </location>
</feature>
<dbReference type="RefSeq" id="XP_033588976.1">
    <property type="nucleotide sequence ID" value="XM_033731248.1"/>
</dbReference>
<evidence type="ECO:0000256" key="1">
    <source>
        <dbReference type="SAM" id="MobiDB-lite"/>
    </source>
</evidence>
<evidence type="ECO:0000313" key="4">
    <source>
        <dbReference type="Proteomes" id="UP000799767"/>
    </source>
</evidence>
<dbReference type="InterPro" id="IPR032477">
    <property type="entry name" value="Glyco_hydro_64"/>
</dbReference>
<sequence>MERVKSVFRRNTEKGRRSSGPYVTVVGPNGLIYERPLRAGEQDGLRSHAHDPQHPHPHEAQHPHAHDPQHPRAHDPQHPHAHDGHHPHAHPHQHPHQHPHGGTPTHQQPPPVQPTKLPPQPGDGSGATTGGPSATATGQLQIHLYNDTNSSNVYAYITGQAINQGNALFLLSADGHTPYYPASPSSTNQRLTQNVSIPLGAPGNTVYCTIPNLAGGRIWFSIGAPLVFAVNPGPGLVEPSIFNQSDPNVGTTFGFAEFTFNSAQVFANISYVDFVGLPVALTLTDTSGTTQHVSGIPANGLQSIANGLRQQTAQDGQRWSSLIVNSSNGQLLRILSPNSGILLNPSWFANYYANYVNQVYGKYTGQNLIVDTQAQWGDVNGVSNGSGISFGAGGNFTKPSTGDIFSCASGPFATGQNAETNTIIPRLAAAFNRSTLLLTNSIPDGAGPSQYYQNPVTNHYARIVHAANLDGQGYTFPYDDVTPTGGVPQEGAVFSYAPTLLLVSVGGNHAYA</sequence>
<dbReference type="CDD" id="cd09220">
    <property type="entry name" value="GH64-GluB-like"/>
    <property type="match status" value="1"/>
</dbReference>
<proteinExistence type="predicted"/>
<protein>
    <recommendedName>
        <fullName evidence="2">GH64 domain-containing protein</fullName>
    </recommendedName>
</protein>
<dbReference type="PANTHER" id="PTHR38165:SF1">
    <property type="entry name" value="GLUCANASE B"/>
    <property type="match status" value="1"/>
</dbReference>
<dbReference type="PROSITE" id="PS52006">
    <property type="entry name" value="GH64"/>
    <property type="match status" value="1"/>
</dbReference>
<dbReference type="Gene3D" id="2.60.110.10">
    <property type="entry name" value="Thaumatin"/>
    <property type="match status" value="1"/>
</dbReference>
<dbReference type="PANTHER" id="PTHR38165">
    <property type="match status" value="1"/>
</dbReference>
<dbReference type="GeneID" id="54472250"/>
<dbReference type="EMBL" id="MU001636">
    <property type="protein sequence ID" value="KAF2482406.1"/>
    <property type="molecule type" value="Genomic_DNA"/>
</dbReference>
<dbReference type="InterPro" id="IPR037398">
    <property type="entry name" value="Glyco_hydro_64_fam"/>
</dbReference>
<name>A0A6A6PRI0_9PEZI</name>
<reference evidence="3" key="1">
    <citation type="journal article" date="2020" name="Stud. Mycol.">
        <title>101 Dothideomycetes genomes: a test case for predicting lifestyles and emergence of pathogens.</title>
        <authorList>
            <person name="Haridas S."/>
            <person name="Albert R."/>
            <person name="Binder M."/>
            <person name="Bloem J."/>
            <person name="Labutti K."/>
            <person name="Salamov A."/>
            <person name="Andreopoulos B."/>
            <person name="Baker S."/>
            <person name="Barry K."/>
            <person name="Bills G."/>
            <person name="Bluhm B."/>
            <person name="Cannon C."/>
            <person name="Castanera R."/>
            <person name="Culley D."/>
            <person name="Daum C."/>
            <person name="Ezra D."/>
            <person name="Gonzalez J."/>
            <person name="Henrissat B."/>
            <person name="Kuo A."/>
            <person name="Liang C."/>
            <person name="Lipzen A."/>
            <person name="Lutzoni F."/>
            <person name="Magnuson J."/>
            <person name="Mondo S."/>
            <person name="Nolan M."/>
            <person name="Ohm R."/>
            <person name="Pangilinan J."/>
            <person name="Park H.-J."/>
            <person name="Ramirez L."/>
            <person name="Alfaro M."/>
            <person name="Sun H."/>
            <person name="Tritt A."/>
            <person name="Yoshinaga Y."/>
            <person name="Zwiers L.-H."/>
            <person name="Turgeon B."/>
            <person name="Goodwin S."/>
            <person name="Spatafora J."/>
            <person name="Crous P."/>
            <person name="Grigoriev I."/>
        </authorList>
    </citation>
    <scope>NUCLEOTIDE SEQUENCE</scope>
    <source>
        <strain evidence="3">CBS 113389</strain>
    </source>
</reference>
<accession>A0A6A6PRI0</accession>
<dbReference type="Gene3D" id="3.30.920.50">
    <property type="entry name" value="Beta-1,3-glucanase, C-terminal domain"/>
    <property type="match status" value="1"/>
</dbReference>
<dbReference type="AlphaFoldDB" id="A0A6A6PRI0"/>
<evidence type="ECO:0000259" key="2">
    <source>
        <dbReference type="PROSITE" id="PS52006"/>
    </source>
</evidence>
<dbReference type="OrthoDB" id="10058186at2759"/>
<dbReference type="Proteomes" id="UP000799767">
    <property type="component" value="Unassembled WGS sequence"/>
</dbReference>
<keyword evidence="4" id="KW-1185">Reference proteome</keyword>
<dbReference type="Pfam" id="PF16483">
    <property type="entry name" value="Glyco_hydro_64"/>
    <property type="match status" value="1"/>
</dbReference>
<gene>
    <name evidence="3" type="ORF">BDY17DRAFT_252343</name>
</gene>